<accession>A0A9P7B9X2</accession>
<comment type="caution">
    <text evidence="12">The sequence shown here is derived from an EMBL/GenBank/DDBJ whole genome shotgun (WGS) entry which is preliminary data.</text>
</comment>
<evidence type="ECO:0000256" key="3">
    <source>
        <dbReference type="ARBA" id="ARBA00007823"/>
    </source>
</evidence>
<dbReference type="GO" id="GO:0046872">
    <property type="term" value="F:metal ion binding"/>
    <property type="evidence" value="ECO:0007669"/>
    <property type="project" value="UniProtKB-KW"/>
</dbReference>
<dbReference type="GO" id="GO:0005739">
    <property type="term" value="C:mitochondrion"/>
    <property type="evidence" value="ECO:0007669"/>
    <property type="project" value="TreeGrafter"/>
</dbReference>
<comment type="similarity">
    <text evidence="3">Belongs to the RNase Z family.</text>
</comment>
<dbReference type="AlphaFoldDB" id="A0A9P7B9X2"/>
<organism evidence="12 13">
    <name type="scientific">Maudiozyma exigua</name>
    <name type="common">Yeast</name>
    <name type="synonym">Kazachstania exigua</name>
    <dbReference type="NCBI Taxonomy" id="34358"/>
    <lineage>
        <taxon>Eukaryota</taxon>
        <taxon>Fungi</taxon>
        <taxon>Dikarya</taxon>
        <taxon>Ascomycota</taxon>
        <taxon>Saccharomycotina</taxon>
        <taxon>Saccharomycetes</taxon>
        <taxon>Saccharomycetales</taxon>
        <taxon>Saccharomycetaceae</taxon>
        <taxon>Maudiozyma</taxon>
    </lineage>
</organism>
<comment type="cofactor">
    <cofactor evidence="2">
        <name>Zn(2+)</name>
        <dbReference type="ChEBI" id="CHEBI:29105"/>
    </cofactor>
</comment>
<sequence>MYTINTITQSCSDTKHPLLLLTNVHGEKYMFGKIGEGAQRAITENKIRLSKLENIFLTGELDWSSTGGLAGLILTIADQGKQKIILNYGNSLVNYVVSSWRYFVFRFGIKLKSNIMTNSNSYSDKFINVKSIVVKPPSQTNEKLFTSNENFVLDTIVKNMFPKHEPTEKYDPTADPHLNVELPRIDFEQTTTNYEIQFNSIRGKFLVKEALNLGVPKGPSFAKLTKGESITLQDGSVVTPEQVLEKPRNFPKILILDIPNDSYIPEFVKQFQSYDSSDLGAIYYFLNKDITINDTLIKFMELFNAKNAAVQHIVSHPNVSPNNLAFVGSAIVTLKSKALQPNNYNLPRTNDLLSKDFYETFGKQVPTGTSLIQSNSDTQLSTTIPQSQVHILQKRTTVTIDASSIDTSSKDDVKFKDNTMPQEKVWKELYSTHIEPLELPTTSYENVISTENNFNNSSDKSDHVEIITFGTGSALPSKYRNVVSTLVKIPYRDENNEIIQRNILLDAGENTIGQINRTFSDIVRKQMFLDLKIIYLSHLHADHHLGIISILKEWYTYNKSNTEAKIYLVCPWQYNKFVKEWLLLESPEILLRISYISCEHLINDKYLRVETKPISVNEYVDIMHDEISDNEESSGSETEVRSLKKRKLELNNTSTFRNLNMIRSMYHDLHIEKFQTCRAIHCSWAYSNSITFQTSATTTFKVSYSGDTRPNFTDFSKRIGQNSDLLIHEATLDNELQEDAIQKRHCTINEAIKVSNKMNARKLLLTHFSQRYPKIPSLSNNVDIKAKEYCFAFDGMIVDYEKMGEQTAVLPKLTDLFVEEAEEEEENDTTEL</sequence>
<name>A0A9P7B9X2_MAUEX</name>
<keyword evidence="5" id="KW-0819">tRNA processing</keyword>
<keyword evidence="6" id="KW-0540">Nuclease</keyword>
<dbReference type="InterPro" id="IPR047151">
    <property type="entry name" value="RNZ2-like"/>
</dbReference>
<gene>
    <name evidence="12" type="ORF">C6P45_004350</name>
</gene>
<keyword evidence="8" id="KW-0255">Endonuclease</keyword>
<evidence type="ECO:0000256" key="6">
    <source>
        <dbReference type="ARBA" id="ARBA00022722"/>
    </source>
</evidence>
<dbReference type="Pfam" id="PF13691">
    <property type="entry name" value="Lactamase_B_4"/>
    <property type="match status" value="1"/>
</dbReference>
<keyword evidence="9" id="KW-0378">Hydrolase</keyword>
<dbReference type="PANTHER" id="PTHR12553">
    <property type="entry name" value="ZINC PHOSPHODIESTERASE ELAC PROTEIN 2"/>
    <property type="match status" value="1"/>
</dbReference>
<feature type="domain" description="tRNase Z endonuclease" evidence="11">
    <location>
        <begin position="6"/>
        <end position="68"/>
    </location>
</feature>
<protein>
    <recommendedName>
        <fullName evidence="4">ribonuclease Z</fullName>
        <ecNumber evidence="4">3.1.26.11</ecNumber>
    </recommendedName>
</protein>
<evidence type="ECO:0000256" key="9">
    <source>
        <dbReference type="ARBA" id="ARBA00022801"/>
    </source>
</evidence>
<evidence type="ECO:0000256" key="8">
    <source>
        <dbReference type="ARBA" id="ARBA00022759"/>
    </source>
</evidence>
<evidence type="ECO:0000256" key="10">
    <source>
        <dbReference type="ARBA" id="ARBA00022833"/>
    </source>
</evidence>
<dbReference type="CDD" id="cd07718">
    <property type="entry name" value="RNaseZ_ELAC1_ELAC2-C-term-like_MBL-fold"/>
    <property type="match status" value="1"/>
</dbReference>
<evidence type="ECO:0000313" key="12">
    <source>
        <dbReference type="EMBL" id="KAG0668810.1"/>
    </source>
</evidence>
<dbReference type="OrthoDB" id="527344at2759"/>
<dbReference type="EC" id="3.1.26.11" evidence="4"/>
<dbReference type="GO" id="GO:1990180">
    <property type="term" value="P:mitochondrial tRNA 3'-end processing"/>
    <property type="evidence" value="ECO:0007669"/>
    <property type="project" value="TreeGrafter"/>
</dbReference>
<evidence type="ECO:0000256" key="5">
    <source>
        <dbReference type="ARBA" id="ARBA00022694"/>
    </source>
</evidence>
<dbReference type="Gene3D" id="3.60.15.10">
    <property type="entry name" value="Ribonuclease Z/Hydroxyacylglutathione hydrolase-like"/>
    <property type="match status" value="2"/>
</dbReference>
<proteinExistence type="inferred from homology"/>
<dbReference type="PANTHER" id="PTHR12553:SF49">
    <property type="entry name" value="ZINC PHOSPHODIESTERASE ELAC PROTEIN 2"/>
    <property type="match status" value="1"/>
</dbReference>
<comment type="catalytic activity">
    <reaction evidence="1">
        <text>Endonucleolytic cleavage of RNA, removing extra 3' nucleotides from tRNA precursor, generating 3' termini of tRNAs. A 3'-hydroxy group is left at the tRNA terminus and a 5'-phosphoryl group is left at the trailer molecule.</text>
        <dbReference type="EC" id="3.1.26.11"/>
    </reaction>
</comment>
<evidence type="ECO:0000256" key="2">
    <source>
        <dbReference type="ARBA" id="ARBA00001947"/>
    </source>
</evidence>
<dbReference type="Proteomes" id="UP000750334">
    <property type="component" value="Unassembled WGS sequence"/>
</dbReference>
<evidence type="ECO:0000259" key="11">
    <source>
        <dbReference type="Pfam" id="PF13691"/>
    </source>
</evidence>
<evidence type="ECO:0000256" key="7">
    <source>
        <dbReference type="ARBA" id="ARBA00022723"/>
    </source>
</evidence>
<dbReference type="GO" id="GO:0042781">
    <property type="term" value="F:3'-tRNA processing endoribonuclease activity"/>
    <property type="evidence" value="ECO:0007669"/>
    <property type="project" value="UniProtKB-EC"/>
</dbReference>
<keyword evidence="7" id="KW-0479">Metal-binding</keyword>
<keyword evidence="13" id="KW-1185">Reference proteome</keyword>
<evidence type="ECO:0000256" key="4">
    <source>
        <dbReference type="ARBA" id="ARBA00012477"/>
    </source>
</evidence>
<evidence type="ECO:0000313" key="13">
    <source>
        <dbReference type="Proteomes" id="UP000750334"/>
    </source>
</evidence>
<dbReference type="SUPFAM" id="SSF56281">
    <property type="entry name" value="Metallo-hydrolase/oxidoreductase"/>
    <property type="match status" value="2"/>
</dbReference>
<dbReference type="InterPro" id="IPR027794">
    <property type="entry name" value="tRNase_Z_dom"/>
</dbReference>
<keyword evidence="10" id="KW-0862">Zinc</keyword>
<reference evidence="12 13" key="1">
    <citation type="submission" date="2020-11" db="EMBL/GenBank/DDBJ databases">
        <title>Kefir isolates.</title>
        <authorList>
            <person name="Marcisauskas S."/>
            <person name="Kim Y."/>
            <person name="Blasche S."/>
        </authorList>
    </citation>
    <scope>NUCLEOTIDE SEQUENCE [LARGE SCALE GENOMIC DNA]</scope>
    <source>
        <strain evidence="12 13">OG2</strain>
    </source>
</reference>
<dbReference type="EMBL" id="PUHR01000057">
    <property type="protein sequence ID" value="KAG0668810.1"/>
    <property type="molecule type" value="Genomic_DNA"/>
</dbReference>
<dbReference type="InterPro" id="IPR036866">
    <property type="entry name" value="RibonucZ/Hydroxyglut_hydro"/>
</dbReference>
<evidence type="ECO:0000256" key="1">
    <source>
        <dbReference type="ARBA" id="ARBA00000402"/>
    </source>
</evidence>